<reference evidence="1 2" key="1">
    <citation type="submission" date="2012-10" db="EMBL/GenBank/DDBJ databases">
        <authorList>
            <person name="Zafar N."/>
            <person name="Inman J."/>
            <person name="Hall N."/>
            <person name="Lorenzi H."/>
            <person name="Caler E."/>
        </authorList>
    </citation>
    <scope>NUCLEOTIDE SEQUENCE [LARGE SCALE GENOMIC DNA]</scope>
    <source>
        <strain evidence="1 2">IP1</strain>
    </source>
</reference>
<gene>
    <name evidence="1" type="ORF">EIN_108710</name>
</gene>
<dbReference type="Proteomes" id="UP000014680">
    <property type="component" value="Unassembled WGS sequence"/>
</dbReference>
<organism evidence="1 2">
    <name type="scientific">Entamoeba invadens IP1</name>
    <dbReference type="NCBI Taxonomy" id="370355"/>
    <lineage>
        <taxon>Eukaryota</taxon>
        <taxon>Amoebozoa</taxon>
        <taxon>Evosea</taxon>
        <taxon>Archamoebae</taxon>
        <taxon>Mastigamoebida</taxon>
        <taxon>Entamoebidae</taxon>
        <taxon>Entamoeba</taxon>
    </lineage>
</organism>
<evidence type="ECO:0000313" key="1">
    <source>
        <dbReference type="EMBL" id="ELP94699.1"/>
    </source>
</evidence>
<dbReference type="AlphaFoldDB" id="L7FPD8"/>
<keyword evidence="2" id="KW-1185">Reference proteome</keyword>
<dbReference type="RefSeq" id="XP_004261470.1">
    <property type="nucleotide sequence ID" value="XM_004261422.1"/>
</dbReference>
<dbReference type="KEGG" id="eiv:EIN_108710"/>
<dbReference type="EMBL" id="KB206180">
    <property type="protein sequence ID" value="ELP94699.1"/>
    <property type="molecule type" value="Genomic_DNA"/>
</dbReference>
<evidence type="ECO:0000313" key="2">
    <source>
        <dbReference type="Proteomes" id="UP000014680"/>
    </source>
</evidence>
<accession>L7FPD8</accession>
<protein>
    <submittedName>
        <fullName evidence="1">Uncharacterized protein</fullName>
    </submittedName>
</protein>
<sequence length="119" mass="14603">MVYLMQISLYLPTMADVLNYMQMSHSALIAISSLKVNPRDLYEELSHHRRLFDFRKYENSRKIHEFMLYQYLWHIINLYQIRSTRHFRLNKTVFRVTRTKPNKKSDCPFRTFLVVSRRV</sequence>
<proteinExistence type="predicted"/>
<dbReference type="GeneID" id="14893674"/>
<dbReference type="VEuPathDB" id="AmoebaDB:EIN_108710"/>
<name>L7FPD8_ENTIV</name>